<dbReference type="Gramene" id="mRNA:HanXRQr2_Chr09g0389761">
    <property type="protein sequence ID" value="CDS:HanXRQr2_Chr09g0389761.1"/>
    <property type="gene ID" value="HanXRQr2_Chr09g0389761"/>
</dbReference>
<protein>
    <submittedName>
        <fullName evidence="2">Uncharacterized protein</fullName>
    </submittedName>
</protein>
<accession>A0A9K3N8E3</accession>
<feature type="region of interest" description="Disordered" evidence="1">
    <location>
        <begin position="91"/>
        <end position="167"/>
    </location>
</feature>
<feature type="compositionally biased region" description="Polar residues" evidence="1">
    <location>
        <begin position="123"/>
        <end position="134"/>
    </location>
</feature>
<comment type="caution">
    <text evidence="2">The sequence shown here is derived from an EMBL/GenBank/DDBJ whole genome shotgun (WGS) entry which is preliminary data.</text>
</comment>
<organism evidence="2 3">
    <name type="scientific">Helianthus annuus</name>
    <name type="common">Common sunflower</name>
    <dbReference type="NCBI Taxonomy" id="4232"/>
    <lineage>
        <taxon>Eukaryota</taxon>
        <taxon>Viridiplantae</taxon>
        <taxon>Streptophyta</taxon>
        <taxon>Embryophyta</taxon>
        <taxon>Tracheophyta</taxon>
        <taxon>Spermatophyta</taxon>
        <taxon>Magnoliopsida</taxon>
        <taxon>eudicotyledons</taxon>
        <taxon>Gunneridae</taxon>
        <taxon>Pentapetalae</taxon>
        <taxon>asterids</taxon>
        <taxon>campanulids</taxon>
        <taxon>Asterales</taxon>
        <taxon>Asteraceae</taxon>
        <taxon>Asteroideae</taxon>
        <taxon>Heliantheae alliance</taxon>
        <taxon>Heliantheae</taxon>
        <taxon>Helianthus</taxon>
    </lineage>
</organism>
<gene>
    <name evidence="2" type="ORF">HanXRQr2_Chr09g0389761</name>
</gene>
<dbReference type="EMBL" id="MNCJ02000324">
    <property type="protein sequence ID" value="KAF5791002.1"/>
    <property type="molecule type" value="Genomic_DNA"/>
</dbReference>
<sequence length="167" mass="17801">MNSDSPPPTFSSGNFRGVESELQTDNQPTVEVQAPTMSIMGITNSEPQFSTEGQRLVPDEPYVPPQSLSDIRHLESSFTGGDVDRVQVASAQAPDVDAAGHVHESLIGLNAADSGSEPPPTFTDINQRDQSNPGHVSAASPAYDPQENVSIPGRHFPRGNLTGPYYS</sequence>
<dbReference type="AlphaFoldDB" id="A0A9K3N8E3"/>
<reference evidence="2" key="1">
    <citation type="journal article" date="2017" name="Nature">
        <title>The sunflower genome provides insights into oil metabolism, flowering and Asterid evolution.</title>
        <authorList>
            <person name="Badouin H."/>
            <person name="Gouzy J."/>
            <person name="Grassa C.J."/>
            <person name="Murat F."/>
            <person name="Staton S.E."/>
            <person name="Cottret L."/>
            <person name="Lelandais-Briere C."/>
            <person name="Owens G.L."/>
            <person name="Carrere S."/>
            <person name="Mayjonade B."/>
            <person name="Legrand L."/>
            <person name="Gill N."/>
            <person name="Kane N.C."/>
            <person name="Bowers J.E."/>
            <person name="Hubner S."/>
            <person name="Bellec A."/>
            <person name="Berard A."/>
            <person name="Berges H."/>
            <person name="Blanchet N."/>
            <person name="Boniface M.C."/>
            <person name="Brunel D."/>
            <person name="Catrice O."/>
            <person name="Chaidir N."/>
            <person name="Claudel C."/>
            <person name="Donnadieu C."/>
            <person name="Faraut T."/>
            <person name="Fievet G."/>
            <person name="Helmstetter N."/>
            <person name="King M."/>
            <person name="Knapp S.J."/>
            <person name="Lai Z."/>
            <person name="Le Paslier M.C."/>
            <person name="Lippi Y."/>
            <person name="Lorenzon L."/>
            <person name="Mandel J.R."/>
            <person name="Marage G."/>
            <person name="Marchand G."/>
            <person name="Marquand E."/>
            <person name="Bret-Mestries E."/>
            <person name="Morien E."/>
            <person name="Nambeesan S."/>
            <person name="Nguyen T."/>
            <person name="Pegot-Espagnet P."/>
            <person name="Pouilly N."/>
            <person name="Raftis F."/>
            <person name="Sallet E."/>
            <person name="Schiex T."/>
            <person name="Thomas J."/>
            <person name="Vandecasteele C."/>
            <person name="Vares D."/>
            <person name="Vear F."/>
            <person name="Vautrin S."/>
            <person name="Crespi M."/>
            <person name="Mangin B."/>
            <person name="Burke J.M."/>
            <person name="Salse J."/>
            <person name="Munos S."/>
            <person name="Vincourt P."/>
            <person name="Rieseberg L.H."/>
            <person name="Langlade N.B."/>
        </authorList>
    </citation>
    <scope>NUCLEOTIDE SEQUENCE</scope>
    <source>
        <tissue evidence="2">Leaves</tissue>
    </source>
</reference>
<evidence type="ECO:0000313" key="3">
    <source>
        <dbReference type="Proteomes" id="UP000215914"/>
    </source>
</evidence>
<proteinExistence type="predicted"/>
<dbReference type="Proteomes" id="UP000215914">
    <property type="component" value="Unassembled WGS sequence"/>
</dbReference>
<keyword evidence="3" id="KW-1185">Reference proteome</keyword>
<evidence type="ECO:0000313" key="2">
    <source>
        <dbReference type="EMBL" id="KAF5791002.1"/>
    </source>
</evidence>
<name>A0A9K3N8E3_HELAN</name>
<reference evidence="2" key="2">
    <citation type="submission" date="2020-06" db="EMBL/GenBank/DDBJ databases">
        <title>Helianthus annuus Genome sequencing and assembly Release 2.</title>
        <authorList>
            <person name="Gouzy J."/>
            <person name="Langlade N."/>
            <person name="Munos S."/>
        </authorList>
    </citation>
    <scope>NUCLEOTIDE SEQUENCE</scope>
    <source>
        <tissue evidence="2">Leaves</tissue>
    </source>
</reference>
<evidence type="ECO:0000256" key="1">
    <source>
        <dbReference type="SAM" id="MobiDB-lite"/>
    </source>
</evidence>
<feature type="region of interest" description="Disordered" evidence="1">
    <location>
        <begin position="1"/>
        <end position="29"/>
    </location>
</feature>